<sequence length="96" mass="10982">MDQKQDHARSFLFTKISYPVNRCAALKNNEDHKYWPHKASRRKELYRKVNTPTALKKLTAVTVSAQRVLSLVEMESLAKDSSSTCDVLYVPTRLVG</sequence>
<reference evidence="1 2" key="1">
    <citation type="journal article" date="2023" name="Sci. Data">
        <title>Genome assembly of the Korean intertidal mud-creeper Batillaria attramentaria.</title>
        <authorList>
            <person name="Patra A.K."/>
            <person name="Ho P.T."/>
            <person name="Jun S."/>
            <person name="Lee S.J."/>
            <person name="Kim Y."/>
            <person name="Won Y.J."/>
        </authorList>
    </citation>
    <scope>NUCLEOTIDE SEQUENCE [LARGE SCALE GENOMIC DNA]</scope>
    <source>
        <strain evidence="1">Wonlab-2016</strain>
    </source>
</reference>
<accession>A0ABD0KJB9</accession>
<dbReference type="AlphaFoldDB" id="A0ABD0KJB9"/>
<dbReference type="EMBL" id="JACVVK020000169">
    <property type="protein sequence ID" value="KAK7487130.1"/>
    <property type="molecule type" value="Genomic_DNA"/>
</dbReference>
<organism evidence="1 2">
    <name type="scientific">Batillaria attramentaria</name>
    <dbReference type="NCBI Taxonomy" id="370345"/>
    <lineage>
        <taxon>Eukaryota</taxon>
        <taxon>Metazoa</taxon>
        <taxon>Spiralia</taxon>
        <taxon>Lophotrochozoa</taxon>
        <taxon>Mollusca</taxon>
        <taxon>Gastropoda</taxon>
        <taxon>Caenogastropoda</taxon>
        <taxon>Sorbeoconcha</taxon>
        <taxon>Cerithioidea</taxon>
        <taxon>Batillariidae</taxon>
        <taxon>Batillaria</taxon>
    </lineage>
</organism>
<evidence type="ECO:0000313" key="2">
    <source>
        <dbReference type="Proteomes" id="UP001519460"/>
    </source>
</evidence>
<dbReference type="Proteomes" id="UP001519460">
    <property type="component" value="Unassembled WGS sequence"/>
</dbReference>
<gene>
    <name evidence="1" type="ORF">BaRGS_00021625</name>
</gene>
<keyword evidence="2" id="KW-1185">Reference proteome</keyword>
<proteinExistence type="predicted"/>
<comment type="caution">
    <text evidence="1">The sequence shown here is derived from an EMBL/GenBank/DDBJ whole genome shotgun (WGS) entry which is preliminary data.</text>
</comment>
<protein>
    <submittedName>
        <fullName evidence="1">Uncharacterized protein</fullName>
    </submittedName>
</protein>
<name>A0ABD0KJB9_9CAEN</name>
<evidence type="ECO:0000313" key="1">
    <source>
        <dbReference type="EMBL" id="KAK7487130.1"/>
    </source>
</evidence>